<dbReference type="Proteomes" id="UP000887579">
    <property type="component" value="Unplaced"/>
</dbReference>
<organism evidence="1 2">
    <name type="scientific">Panagrolaimus sp. ES5</name>
    <dbReference type="NCBI Taxonomy" id="591445"/>
    <lineage>
        <taxon>Eukaryota</taxon>
        <taxon>Metazoa</taxon>
        <taxon>Ecdysozoa</taxon>
        <taxon>Nematoda</taxon>
        <taxon>Chromadorea</taxon>
        <taxon>Rhabditida</taxon>
        <taxon>Tylenchina</taxon>
        <taxon>Panagrolaimomorpha</taxon>
        <taxon>Panagrolaimoidea</taxon>
        <taxon>Panagrolaimidae</taxon>
        <taxon>Panagrolaimus</taxon>
    </lineage>
</organism>
<evidence type="ECO:0000313" key="2">
    <source>
        <dbReference type="WBParaSite" id="ES5_v2.g695.t1"/>
    </source>
</evidence>
<reference evidence="2" key="1">
    <citation type="submission" date="2022-11" db="UniProtKB">
        <authorList>
            <consortium name="WormBaseParasite"/>
        </authorList>
    </citation>
    <scope>IDENTIFICATION</scope>
</reference>
<protein>
    <submittedName>
        <fullName evidence="2">FLYWCH-type domain-containing protein</fullName>
    </submittedName>
</protein>
<dbReference type="WBParaSite" id="ES5_v2.g695.t1">
    <property type="protein sequence ID" value="ES5_v2.g695.t1"/>
    <property type="gene ID" value="ES5_v2.g695"/>
</dbReference>
<accession>A0AC34GQX9</accession>
<evidence type="ECO:0000313" key="1">
    <source>
        <dbReference type="Proteomes" id="UP000887579"/>
    </source>
</evidence>
<name>A0AC34GQX9_9BILA</name>
<proteinExistence type="predicted"/>
<sequence length="153" mass="17436">MIFEIKKSKGKKYPLLFVYGHKHYYSAMKSNGHHVWKCERNKSEKYCPGFALTTSLEKDAVLILPPTRHKCREYSRKKTVALRRDIEPLDNDMPIENPLDEAQNITENKPNIKNESVNDGDIEEANGADDVGVGEEAAICKAEENCKVEILEI</sequence>